<dbReference type="Gene3D" id="2.170.16.10">
    <property type="entry name" value="Hedgehog/Intein (Hint) domain"/>
    <property type="match status" value="1"/>
</dbReference>
<reference evidence="2 3" key="1">
    <citation type="submission" date="2012-02" db="EMBL/GenBank/DDBJ databases">
        <title>Complete genome sequence of Actinoplanes missouriensis 431 (= NBRC 102363).</title>
        <authorList>
            <person name="Ohnishi Y."/>
            <person name="Ishikawa J."/>
            <person name="Sekine M."/>
            <person name="Hosoyama A."/>
            <person name="Harada T."/>
            <person name="Narita H."/>
            <person name="Hata T."/>
            <person name="Konno Y."/>
            <person name="Tutikane K."/>
            <person name="Fujita N."/>
            <person name="Horinouchi S."/>
            <person name="Hayakawa M."/>
        </authorList>
    </citation>
    <scope>NUCLEOTIDE SEQUENCE [LARGE SCALE GENOMIC DNA]</scope>
    <source>
        <strain evidence="3">ATCC 14538 / DSM 43046 / CBS 188.64 / JCM 3121 / NBRC 102363 / NCIMB 12654 / NRRL B-3342 / UNCC 431</strain>
    </source>
</reference>
<sequence length="143" mass="15222">MNKWSAFLARPAKPVNNGHPGIAKRKKKLKDDDRGCRGANGFLLGTPVLPADGTTVAIERVKVGDWVLSTEPITGITTGKPVTAVIVGDGYKKLVEVTIDVDGDHGDRTAIVTATDNHPFWVPALASWIDAGHLAPRIRAGSH</sequence>
<evidence type="ECO:0000256" key="1">
    <source>
        <dbReference type="SAM" id="MobiDB-lite"/>
    </source>
</evidence>
<keyword evidence="3" id="KW-1185">Reference proteome</keyword>
<dbReference type="eggNOG" id="COG3209">
    <property type="taxonomic scope" value="Bacteria"/>
</dbReference>
<protein>
    <recommendedName>
        <fullName evidence="4">Hint domain-containing protein</fullName>
    </recommendedName>
</protein>
<feature type="region of interest" description="Disordered" evidence="1">
    <location>
        <begin position="12"/>
        <end position="32"/>
    </location>
</feature>
<dbReference type="PATRIC" id="fig|512565.3.peg.4424"/>
<dbReference type="KEGG" id="ams:AMIS_44360"/>
<dbReference type="OrthoDB" id="3298885at2"/>
<gene>
    <name evidence="2" type="ordered locus">AMIS_44360</name>
</gene>
<name>I0H9G9_ACTM4</name>
<dbReference type="STRING" id="512565.AMIS_44360"/>
<dbReference type="InterPro" id="IPR036844">
    <property type="entry name" value="Hint_dom_sf"/>
</dbReference>
<dbReference type="SUPFAM" id="SSF51294">
    <property type="entry name" value="Hedgehog/intein (Hint) domain"/>
    <property type="match status" value="1"/>
</dbReference>
<evidence type="ECO:0000313" key="2">
    <source>
        <dbReference type="EMBL" id="BAL89656.1"/>
    </source>
</evidence>
<dbReference type="Pfam" id="PF07591">
    <property type="entry name" value="PT-HINT"/>
    <property type="match status" value="1"/>
</dbReference>
<dbReference type="HOGENOM" id="CLU_1801925_0_0_11"/>
<dbReference type="AlphaFoldDB" id="I0H9G9"/>
<dbReference type="EMBL" id="AP012319">
    <property type="protein sequence ID" value="BAL89656.1"/>
    <property type="molecule type" value="Genomic_DNA"/>
</dbReference>
<evidence type="ECO:0000313" key="3">
    <source>
        <dbReference type="Proteomes" id="UP000007882"/>
    </source>
</evidence>
<evidence type="ECO:0008006" key="4">
    <source>
        <dbReference type="Google" id="ProtNLM"/>
    </source>
</evidence>
<proteinExistence type="predicted"/>
<accession>I0H9G9</accession>
<dbReference type="Proteomes" id="UP000007882">
    <property type="component" value="Chromosome"/>
</dbReference>
<organism evidence="2 3">
    <name type="scientific">Actinoplanes missouriensis (strain ATCC 14538 / DSM 43046 / CBS 188.64 / JCM 3121 / NBRC 102363 / NCIMB 12654 / NRRL B-3342 / UNCC 431)</name>
    <dbReference type="NCBI Taxonomy" id="512565"/>
    <lineage>
        <taxon>Bacteria</taxon>
        <taxon>Bacillati</taxon>
        <taxon>Actinomycetota</taxon>
        <taxon>Actinomycetes</taxon>
        <taxon>Micromonosporales</taxon>
        <taxon>Micromonosporaceae</taxon>
        <taxon>Actinoplanes</taxon>
    </lineage>
</organism>